<keyword evidence="3 6" id="KW-1133">Transmembrane helix</keyword>
<reference evidence="8 9" key="1">
    <citation type="journal article" date="2014" name="BMC Genomics">
        <title>Comparison of environmental and isolate Sulfobacillus genomes reveals diverse carbon, sulfur, nitrogen, and hydrogen metabolisms.</title>
        <authorList>
            <person name="Justice N.B."/>
            <person name="Norman A."/>
            <person name="Brown C.T."/>
            <person name="Singh A."/>
            <person name="Thomas B.C."/>
            <person name="Banfield J.F."/>
        </authorList>
    </citation>
    <scope>NUCLEOTIDE SEQUENCE [LARGE SCALE GENOMIC DNA]</scope>
    <source>
        <strain evidence="8">AMDSBA3</strain>
    </source>
</reference>
<gene>
    <name evidence="8" type="ORF">C7B45_06275</name>
</gene>
<dbReference type="AlphaFoldDB" id="A0A2T2WJW3"/>
<evidence type="ECO:0000256" key="4">
    <source>
        <dbReference type="ARBA" id="ARBA00023136"/>
    </source>
</evidence>
<name>A0A2T2WJW3_9FIRM</name>
<evidence type="ECO:0000256" key="6">
    <source>
        <dbReference type="SAM" id="Phobius"/>
    </source>
</evidence>
<keyword evidence="4 6" id="KW-0472">Membrane</keyword>
<keyword evidence="2 6" id="KW-0812">Transmembrane</keyword>
<dbReference type="GO" id="GO:0005886">
    <property type="term" value="C:plasma membrane"/>
    <property type="evidence" value="ECO:0007669"/>
    <property type="project" value="InterPro"/>
</dbReference>
<feature type="compositionally biased region" description="Low complexity" evidence="5">
    <location>
        <begin position="84"/>
        <end position="95"/>
    </location>
</feature>
<feature type="region of interest" description="Disordered" evidence="5">
    <location>
        <begin position="76"/>
        <end position="119"/>
    </location>
</feature>
<proteinExistence type="predicted"/>
<dbReference type="Proteomes" id="UP000241848">
    <property type="component" value="Unassembled WGS sequence"/>
</dbReference>
<protein>
    <recommendedName>
        <fullName evidence="7">Lipopolysaccharide assembly protein A domain-containing protein</fullName>
    </recommendedName>
</protein>
<organism evidence="8 9">
    <name type="scientific">Sulfobacillus acidophilus</name>
    <dbReference type="NCBI Taxonomy" id="53633"/>
    <lineage>
        <taxon>Bacteria</taxon>
        <taxon>Bacillati</taxon>
        <taxon>Bacillota</taxon>
        <taxon>Clostridia</taxon>
        <taxon>Eubacteriales</taxon>
        <taxon>Clostridiales Family XVII. Incertae Sedis</taxon>
        <taxon>Sulfobacillus</taxon>
    </lineage>
</organism>
<feature type="compositionally biased region" description="Basic and acidic residues" evidence="5">
    <location>
        <begin position="109"/>
        <end position="119"/>
    </location>
</feature>
<dbReference type="Pfam" id="PF06305">
    <property type="entry name" value="LapA_dom"/>
    <property type="match status" value="1"/>
</dbReference>
<feature type="domain" description="Lipopolysaccharide assembly protein A" evidence="7">
    <location>
        <begin position="24"/>
        <end position="72"/>
    </location>
</feature>
<evidence type="ECO:0000256" key="2">
    <source>
        <dbReference type="ARBA" id="ARBA00022692"/>
    </source>
</evidence>
<dbReference type="PANTHER" id="PTHR41335">
    <property type="entry name" value="MEMBRANE PROTEIN-RELATED"/>
    <property type="match status" value="1"/>
</dbReference>
<evidence type="ECO:0000313" key="8">
    <source>
        <dbReference type="EMBL" id="PSR22531.1"/>
    </source>
</evidence>
<evidence type="ECO:0000256" key="1">
    <source>
        <dbReference type="ARBA" id="ARBA00022475"/>
    </source>
</evidence>
<evidence type="ECO:0000256" key="3">
    <source>
        <dbReference type="ARBA" id="ARBA00022989"/>
    </source>
</evidence>
<dbReference type="PANTHER" id="PTHR41335:SF1">
    <property type="entry name" value="MEMBRANE PROTEIN"/>
    <property type="match status" value="1"/>
</dbReference>
<evidence type="ECO:0000256" key="5">
    <source>
        <dbReference type="SAM" id="MobiDB-lite"/>
    </source>
</evidence>
<dbReference type="EMBL" id="PXYV01000015">
    <property type="protein sequence ID" value="PSR22531.1"/>
    <property type="molecule type" value="Genomic_DNA"/>
</dbReference>
<feature type="transmembrane region" description="Helical" evidence="6">
    <location>
        <begin position="5"/>
        <end position="23"/>
    </location>
</feature>
<evidence type="ECO:0000313" key="9">
    <source>
        <dbReference type="Proteomes" id="UP000241848"/>
    </source>
</evidence>
<accession>A0A2T2WJW3</accession>
<evidence type="ECO:0000259" key="7">
    <source>
        <dbReference type="Pfam" id="PF06305"/>
    </source>
</evidence>
<dbReference type="InterPro" id="IPR010445">
    <property type="entry name" value="LapA_dom"/>
</dbReference>
<comment type="caution">
    <text evidence="8">The sequence shown here is derived from an EMBL/GenBank/DDBJ whole genome shotgun (WGS) entry which is preliminary data.</text>
</comment>
<sequence length="119" mass="12870">MVKPLGRLLVGLVLVIVVVIIAFQNRRPVHIRVLWWTLPHVALALVVLVSILIGVLLGMAAIAWAMLQRHRTRSPDEAQVIDESPLAAASSPTTSDHATPANPQGSAIVHDEDSPDRPD</sequence>
<keyword evidence="1" id="KW-1003">Cell membrane</keyword>
<feature type="transmembrane region" description="Helical" evidence="6">
    <location>
        <begin position="43"/>
        <end position="67"/>
    </location>
</feature>